<dbReference type="EMBL" id="AAAIXK010000009">
    <property type="protein sequence ID" value="EAC5551712.1"/>
    <property type="molecule type" value="Genomic_DNA"/>
</dbReference>
<proteinExistence type="inferred from homology"/>
<dbReference type="EMBL" id="AALGDA010000052">
    <property type="protein sequence ID" value="ECY9783813.1"/>
    <property type="molecule type" value="Genomic_DNA"/>
</dbReference>
<feature type="site" description="Lowers pKa of active site Tyr" evidence="6">
    <location>
        <position position="79"/>
    </location>
</feature>
<evidence type="ECO:0000313" key="16">
    <source>
        <dbReference type="EMBL" id="EAG4462882.1"/>
    </source>
</evidence>
<organism evidence="22 39">
    <name type="scientific">Listeria monocytogenes</name>
    <dbReference type="NCBI Taxonomy" id="1639"/>
    <lineage>
        <taxon>Bacteria</taxon>
        <taxon>Bacillati</taxon>
        <taxon>Bacillota</taxon>
        <taxon>Bacilli</taxon>
        <taxon>Bacillales</taxon>
        <taxon>Listeriaceae</taxon>
        <taxon>Listeria</taxon>
    </lineage>
</organism>
<evidence type="ECO:0000313" key="47">
    <source>
        <dbReference type="Proteomes" id="UP000533021"/>
    </source>
</evidence>
<evidence type="ECO:0000313" key="38">
    <source>
        <dbReference type="Proteomes" id="UP000403352"/>
    </source>
</evidence>
<dbReference type="EMBL" id="DAAEEB010000001">
    <property type="protein sequence ID" value="HAA8052014.1"/>
    <property type="molecule type" value="Genomic_DNA"/>
</dbReference>
<dbReference type="Proteomes" id="UP000840197">
    <property type="component" value="Unassembled WGS sequence"/>
</dbReference>
<dbReference type="Proteomes" id="UP000365297">
    <property type="component" value="Unassembled WGS sequence"/>
</dbReference>
<reference evidence="28" key="8">
    <citation type="submission" date="2020-05" db="EMBL/GenBank/DDBJ databases">
        <authorList>
            <consortium name="NCBI Pathogen Detection Project"/>
        </authorList>
    </citation>
    <scope>NUCLEOTIDE SEQUENCE</scope>
    <source>
        <strain evidence="25">09CEB371LM</strain>
        <strain evidence="28">2017-325981-023-01</strain>
        <strain evidence="26">CFIAFB20130012</strain>
        <strain evidence="27">DMG1500109</strain>
    </source>
</reference>
<dbReference type="EMBL" id="DAAIHR010000008">
    <property type="protein sequence ID" value="HAB8398682.1"/>
    <property type="molecule type" value="Genomic_DNA"/>
</dbReference>
<evidence type="ECO:0000313" key="35">
    <source>
        <dbReference type="Proteomes" id="UP000365297"/>
    </source>
</evidence>
<evidence type="ECO:0000313" key="46">
    <source>
        <dbReference type="Proteomes" id="UP000530452"/>
    </source>
</evidence>
<dbReference type="EMBL" id="AALAQH010000004">
    <property type="protein sequence ID" value="ECX6924870.1"/>
    <property type="molecule type" value="Genomic_DNA"/>
</dbReference>
<dbReference type="EMBL" id="AABEMN010000007">
    <property type="protein sequence ID" value="EAG9519335.1"/>
    <property type="molecule type" value="Genomic_DNA"/>
</dbReference>
<evidence type="ECO:0000313" key="30">
    <source>
        <dbReference type="EMBL" id="NYA02555.1"/>
    </source>
</evidence>
<accession>A0A0B8R0H1</accession>
<evidence type="ECO:0000313" key="25">
    <source>
        <dbReference type="EMBL" id="HAA8052014.1"/>
    </source>
</evidence>
<comment type="similarity">
    <text evidence="1">Belongs to the aldo/keto reductase family.</text>
</comment>
<evidence type="ECO:0000313" key="43">
    <source>
        <dbReference type="Proteomes" id="UP000489121"/>
    </source>
</evidence>
<evidence type="ECO:0000313" key="48">
    <source>
        <dbReference type="Proteomes" id="UP000544530"/>
    </source>
</evidence>
<evidence type="ECO:0000313" key="17">
    <source>
        <dbReference type="EMBL" id="EAG6991133.1"/>
    </source>
</evidence>
<dbReference type="Proteomes" id="UP000467536">
    <property type="component" value="Unassembled WGS sequence"/>
</dbReference>
<dbReference type="Proteomes" id="UP000368512">
    <property type="component" value="Unassembled WGS sequence"/>
</dbReference>
<evidence type="ECO:0000313" key="9">
    <source>
        <dbReference type="EMBL" id="EAC7479944.1"/>
    </source>
</evidence>
<dbReference type="Proteomes" id="UP000544530">
    <property type="component" value="Unassembled WGS sequence"/>
</dbReference>
<dbReference type="InterPro" id="IPR020471">
    <property type="entry name" value="AKR"/>
</dbReference>
<gene>
    <name evidence="31" type="primary">ytbe</name>
    <name evidence="14" type="ORF">A8L61_09515</name>
    <name evidence="17" type="ORF">AB917_11110</name>
    <name evidence="11" type="ORF">ART25_03380</name>
    <name evidence="8" type="ORF">ARY78_14865</name>
    <name evidence="15" type="ORF">BB997_13325</name>
    <name evidence="22" type="ORF">BCZ19_09355</name>
    <name evidence="16" type="ORF">CA369_11330</name>
    <name evidence="19" type="ORF">D4920_07470</name>
    <name evidence="18" type="ORF">D4B11_06100</name>
    <name evidence="20" type="ORF">D5N24_06815</name>
    <name evidence="29" type="ORF">DCK61_07675</name>
    <name evidence="9" type="ORF">DQ70_04520</name>
    <name evidence="31" type="ORF">DYZ80_01931</name>
    <name evidence="13" type="ORF">E1W56_08240</name>
    <name evidence="21" type="ORF">E5F58_07830</name>
    <name evidence="23" type="ORF">F6515_12545</name>
    <name evidence="24" type="ORF">FV747_07245</name>
    <name evidence="25" type="ORF">GHH22_02425</name>
    <name evidence="27" type="ORF">GI949_09785</name>
    <name evidence="26" type="ORF">GYR60_09160</name>
    <name evidence="28" type="ORF">HQN34_000968</name>
    <name evidence="30" type="ORF">HZJ64_11955</name>
    <name evidence="10" type="ORF">QD52_10210</name>
    <name evidence="12" type="ORF">Y261_05315</name>
</gene>
<dbReference type="RefSeq" id="WP_003730861.1">
    <property type="nucleotide sequence ID" value="NC_021825.2"/>
</dbReference>
<dbReference type="Proteomes" id="UP000533021">
    <property type="component" value="Unassembled WGS sequence"/>
</dbReference>
<dbReference type="Proteomes" id="UP000489121">
    <property type="component" value="Unassembled WGS sequence"/>
</dbReference>
<dbReference type="Proteomes" id="UP000546397">
    <property type="component" value="Unassembled WGS sequence"/>
</dbReference>
<dbReference type="Proteomes" id="UP000403352">
    <property type="component" value="Unassembled WGS sequence"/>
</dbReference>
<feature type="active site" description="Proton donor" evidence="4">
    <location>
        <position position="54"/>
    </location>
</feature>
<keyword evidence="3 31" id="KW-0560">Oxidoreductase</keyword>
<evidence type="ECO:0000313" key="10">
    <source>
        <dbReference type="EMBL" id="EAD1185444.1"/>
    </source>
</evidence>
<evidence type="ECO:0000256" key="2">
    <source>
        <dbReference type="ARBA" id="ARBA00022857"/>
    </source>
</evidence>
<keyword evidence="2" id="KW-0521">NADP</keyword>
<dbReference type="Proteomes" id="UP000843503">
    <property type="component" value="Unassembled WGS sequence"/>
</dbReference>
<dbReference type="EMBL" id="AABAGT010000013">
    <property type="protein sequence ID" value="EAG0867526.1"/>
    <property type="molecule type" value="Genomic_DNA"/>
</dbReference>
<dbReference type="PIRSF" id="PIRSF000097">
    <property type="entry name" value="AKR"/>
    <property type="match status" value="1"/>
</dbReference>
<dbReference type="Pfam" id="PF00248">
    <property type="entry name" value="Aldo_ket_red"/>
    <property type="match status" value="1"/>
</dbReference>
<evidence type="ECO:0000313" key="37">
    <source>
        <dbReference type="Proteomes" id="UP000379076"/>
    </source>
</evidence>
<dbReference type="Proteomes" id="UP000840039">
    <property type="component" value="Unassembled WGS sequence"/>
</dbReference>
<evidence type="ECO:0000313" key="15">
    <source>
        <dbReference type="EMBL" id="EAG1894578.1"/>
    </source>
</evidence>
<sequence length="294" mass="33511">MTKTLQDRMILPGNETIPYIGLGVFQVTEQEFIAGAVEKAIEVGYRLFDTAAVYNNEAIVGQAIASSAVSREELFISSKVWNGDLGFDETLFAFERTLRNLKLDYLDLYLIHWPVAGKYRDSWRAMERLHDEKLIKSIGVANFKQHHLSDLLVAANEKPVLNQVETHPLLPQNDLRKYLAEQNIAHAAWSPLAKGILMQNPVITEIAKKHQASVDQVILQWHLNRNTIIFPKSITSSRIEENSRLSYFQLDAIDMEKIDRLETGKRVGPDPDDLEYFLSSIERERAYLSGENAE</sequence>
<dbReference type="EC" id="1.-.-.-" evidence="31"/>
<evidence type="ECO:0000313" key="27">
    <source>
        <dbReference type="EMBL" id="HAC1755254.1"/>
    </source>
</evidence>
<dbReference type="Proteomes" id="UP000336166">
    <property type="component" value="Unassembled WGS sequence"/>
</dbReference>
<dbReference type="EMBL" id="DAAJZA010000006">
    <property type="protein sequence ID" value="HAC1755254.1"/>
    <property type="molecule type" value="Genomic_DNA"/>
</dbReference>
<evidence type="ECO:0000256" key="4">
    <source>
        <dbReference type="PIRSR" id="PIRSR000097-1"/>
    </source>
</evidence>
<evidence type="ECO:0000313" key="52">
    <source>
        <dbReference type="Proteomes" id="UP000843503"/>
    </source>
</evidence>
<reference evidence="51 52" key="2">
    <citation type="journal article" date="2018" name="Genome Biol.">
        <title>SKESA: strategic k-mer extension for scrupulous assemblies.</title>
        <authorList>
            <person name="Souvorov A."/>
            <person name="Agarwala R."/>
            <person name="Lipman D.J."/>
        </authorList>
    </citation>
    <scope>NUCLEOTIDE SEQUENCE [LARGE SCALE GENOMIC DNA]</scope>
    <source>
        <strain evidence="25">09CEB371LM</strain>
        <strain evidence="28">2017-325981-023-01</strain>
        <strain evidence="26 51">CFIAFB20130012</strain>
        <strain evidence="27 53">DMG1500109</strain>
    </source>
</reference>
<dbReference type="EMBL" id="DABJAN010000002">
    <property type="protein sequence ID" value="HAJ9592776.1"/>
    <property type="molecule type" value="Genomic_DNA"/>
</dbReference>
<dbReference type="InterPro" id="IPR036812">
    <property type="entry name" value="NAD(P)_OxRdtase_dom_sf"/>
</dbReference>
<evidence type="ECO:0000313" key="22">
    <source>
        <dbReference type="EMBL" id="ECX6924870.1"/>
    </source>
</evidence>
<evidence type="ECO:0000313" key="14">
    <source>
        <dbReference type="EMBL" id="EAG0867526.1"/>
    </source>
</evidence>
<dbReference type="Proteomes" id="UP000843775">
    <property type="component" value="Unassembled WGS sequence"/>
</dbReference>
<dbReference type="PRINTS" id="PR00069">
    <property type="entry name" value="ALDKETRDTASE"/>
</dbReference>
<dbReference type="Proteomes" id="UP000527632">
    <property type="component" value="Unassembled WGS sequence"/>
</dbReference>
<dbReference type="EMBL" id="AABGHY010000004">
    <property type="protein sequence ID" value="EAH3294103.1"/>
    <property type="molecule type" value="Genomic_DNA"/>
</dbReference>
<evidence type="ECO:0000313" key="40">
    <source>
        <dbReference type="Proteomes" id="UP000460224"/>
    </source>
</evidence>
<evidence type="ECO:0000313" key="21">
    <source>
        <dbReference type="EMBL" id="EAH4241915.1"/>
    </source>
</evidence>
<dbReference type="EMBL" id="AABGUK010000002">
    <property type="protein sequence ID" value="EAH4241915.1"/>
    <property type="molecule type" value="Genomic_DNA"/>
</dbReference>
<dbReference type="EMBL" id="AABFVG010000004">
    <property type="protein sequence ID" value="EAH2281906.1"/>
    <property type="molecule type" value="Genomic_DNA"/>
</dbReference>
<evidence type="ECO:0000313" key="39">
    <source>
        <dbReference type="Proteomes" id="UP000427828"/>
    </source>
</evidence>
<reference evidence="33 34" key="4">
    <citation type="submission" date="2018-06" db="EMBL/GenBank/DDBJ databases">
        <authorList>
            <consortium name="PulseNet: The National Subtyping Network for Foodborne Disease Surveillance"/>
            <person name="Tarr C.L."/>
            <person name="Trees E."/>
            <person name="Katz L.S."/>
            <person name="Carleton-Romer H.A."/>
            <person name="Stroika S."/>
            <person name="Kucerova Z."/>
            <person name="Roache K.F."/>
            <person name="Sabol A.L."/>
            <person name="Besser J."/>
            <person name="Gerner-Smidt P."/>
        </authorList>
    </citation>
    <scope>NUCLEOTIDE SEQUENCE [LARGE SCALE GENOMIC DNA]</scope>
    <source>
        <strain evidence="12 33">PNUSAL000134</strain>
        <strain evidence="14 34">PNUSAL002180</strain>
        <strain evidence="15 42">PNUSAL002298</strain>
        <strain evidence="23 43">PNUSAL005692</strain>
    </source>
</reference>
<protein>
    <submittedName>
        <fullName evidence="22">Aldo/keto reductase</fullName>
    </submittedName>
    <submittedName>
        <fullName evidence="31">Oxidoreductase YtbE</fullName>
        <ecNumber evidence="31">1.-.-.-</ecNumber>
    </submittedName>
</protein>
<reference evidence="17 50" key="7">
    <citation type="submission" date="2019-04" db="EMBL/GenBank/DDBJ databases">
        <authorList>
            <consortium name="GenomeTrakr network: Whole genome sequencing for foodborne pathogen traceback"/>
        </authorList>
    </citation>
    <scope>NUCLEOTIDE SEQUENCE [LARGE SCALE GENOMIC DNA]</scope>
    <source>
        <strain evidence="17 50">CFSAN004300</strain>
    </source>
</reference>
<reference evidence="35 36" key="5">
    <citation type="submission" date="2018-06" db="EMBL/GenBank/DDBJ databases">
        <authorList>
            <consortium name="GenomeTrakr: Next Generation Sequencing Network for Food Pathogen Tracability"/>
        </authorList>
    </citation>
    <scope>NUCLEOTIDE SEQUENCE [LARGE SCALE GENOMIC DNA]</scope>
    <source>
        <strain evidence="9 36">CFSAN008042</strain>
        <strain evidence="16 45">CFSAN063727</strain>
        <strain evidence="11 37">FDA00006494</strain>
        <strain evidence="8 35">FDA00007096</strain>
        <strain evidence="10 38">FDA00008584</strain>
        <strain evidence="22 39">FLAG-51482A</strain>
        <strain evidence="21 44">LS1344</strain>
    </source>
</reference>
<name>A0A0B8R0H1_LISMN</name>
<evidence type="ECO:0000313" key="28">
    <source>
        <dbReference type="EMBL" id="HAJ9592776.1"/>
    </source>
</evidence>
<dbReference type="PROSITE" id="PS00798">
    <property type="entry name" value="ALDOKETO_REDUCTASE_1"/>
    <property type="match status" value="1"/>
</dbReference>
<evidence type="ECO:0000313" key="20">
    <source>
        <dbReference type="EMBL" id="EAH3294103.1"/>
    </source>
</evidence>
<dbReference type="EMBL" id="QDAY01000002">
    <property type="protein sequence ID" value="KAA9450587.1"/>
    <property type="molecule type" value="Genomic_DNA"/>
</dbReference>
<dbReference type="EMBL" id="AAAQQZ010000002">
    <property type="protein sequence ID" value="EAE1337951.1"/>
    <property type="molecule type" value="Genomic_DNA"/>
</dbReference>
<dbReference type="Proteomes" id="UP000528151">
    <property type="component" value="Unassembled WGS sequence"/>
</dbReference>
<dbReference type="EMBL" id="AAAREG010000003">
    <property type="protein sequence ID" value="EAE2353766.1"/>
    <property type="molecule type" value="Genomic_DNA"/>
</dbReference>
<dbReference type="Proteomes" id="UP000478682">
    <property type="component" value="Unassembled WGS sequence"/>
</dbReference>
<evidence type="ECO:0000313" key="29">
    <source>
        <dbReference type="EMBL" id="KAA9450587.1"/>
    </source>
</evidence>
<dbReference type="Proteomes" id="UP000460224">
    <property type="component" value="Unassembled WGS sequence"/>
</dbReference>
<dbReference type="EMBL" id="QXLS01000004">
    <property type="protein sequence ID" value="RKA07562.1"/>
    <property type="molecule type" value="Genomic_DNA"/>
</dbReference>
<dbReference type="Gene3D" id="3.20.20.100">
    <property type="entry name" value="NADP-dependent oxidoreductase domain"/>
    <property type="match status" value="1"/>
</dbReference>
<evidence type="ECO:0000256" key="1">
    <source>
        <dbReference type="ARBA" id="ARBA00007905"/>
    </source>
</evidence>
<dbReference type="KEGG" id="lmok:CQ02_11655"/>
<evidence type="ECO:0000256" key="6">
    <source>
        <dbReference type="PIRSR" id="PIRSR000097-3"/>
    </source>
</evidence>
<dbReference type="EMBL" id="AANEHK010000005">
    <property type="protein sequence ID" value="EDO0985784.1"/>
    <property type="molecule type" value="Genomic_DNA"/>
</dbReference>
<dbReference type="EMBL" id="AABATR010000008">
    <property type="protein sequence ID" value="EAG1894578.1"/>
    <property type="molecule type" value="Genomic_DNA"/>
</dbReference>
<evidence type="ECO:0000313" key="24">
    <source>
        <dbReference type="EMBL" id="EDO0985784.1"/>
    </source>
</evidence>
<evidence type="ECO:0000313" key="44">
    <source>
        <dbReference type="Proteomes" id="UP000527632"/>
    </source>
</evidence>
<dbReference type="Proteomes" id="UP000272537">
    <property type="component" value="Unassembled WGS sequence"/>
</dbReference>
<dbReference type="EMBL" id="AAASLB010000004">
    <property type="protein sequence ID" value="EAE4942020.1"/>
    <property type="molecule type" value="Genomic_DNA"/>
</dbReference>
<dbReference type="GO" id="GO:0016616">
    <property type="term" value="F:oxidoreductase activity, acting on the CH-OH group of donors, NAD or NADP as acceptor"/>
    <property type="evidence" value="ECO:0007669"/>
    <property type="project" value="UniProtKB-ARBA"/>
</dbReference>
<evidence type="ECO:0000259" key="7">
    <source>
        <dbReference type="Pfam" id="PF00248"/>
    </source>
</evidence>
<evidence type="ECO:0000256" key="3">
    <source>
        <dbReference type="ARBA" id="ARBA00023002"/>
    </source>
</evidence>
<dbReference type="Proteomes" id="UP000358545">
    <property type="component" value="Unassembled WGS sequence"/>
</dbReference>
<dbReference type="PANTHER" id="PTHR43827">
    <property type="entry name" value="2,5-DIKETO-D-GLUCONIC ACID REDUCTASE"/>
    <property type="match status" value="1"/>
</dbReference>
<dbReference type="Proteomes" id="UP000393182">
    <property type="component" value="Unassembled WGS sequence"/>
</dbReference>
<evidence type="ECO:0000313" key="34">
    <source>
        <dbReference type="Proteomes" id="UP000358545"/>
    </source>
</evidence>
<dbReference type="Proteomes" id="UP000379076">
    <property type="component" value="Unassembled WGS sequence"/>
</dbReference>
<dbReference type="EMBL" id="AABBZO010000013">
    <property type="protein sequence ID" value="EAG4462882.1"/>
    <property type="molecule type" value="Genomic_DNA"/>
</dbReference>
<evidence type="ECO:0000313" key="26">
    <source>
        <dbReference type="EMBL" id="HAB8398682.1"/>
    </source>
</evidence>
<dbReference type="OMA" id="WGYDIFE"/>
<dbReference type="AlphaFoldDB" id="A0A0B8R0H1"/>
<dbReference type="EMBL" id="JACAVN010000008">
    <property type="protein sequence ID" value="NYA02555.1"/>
    <property type="molecule type" value="Genomic_DNA"/>
</dbReference>
<evidence type="ECO:0000313" key="42">
    <source>
        <dbReference type="Proteomes" id="UP000478682"/>
    </source>
</evidence>
<comment type="caution">
    <text evidence="22">The sequence shown here is derived from an EMBL/GenBank/DDBJ whole genome shotgun (WGS) entry which is preliminary data.</text>
</comment>
<dbReference type="FunFam" id="3.20.20.100:FF:000015">
    <property type="entry name" value="Oxidoreductase, aldo/keto reductase family"/>
    <property type="match status" value="1"/>
</dbReference>
<dbReference type="Proteomes" id="UP000548278">
    <property type="component" value="Unassembled WGS sequence"/>
</dbReference>
<evidence type="ECO:0000313" key="50">
    <source>
        <dbReference type="Proteomes" id="UP000548278"/>
    </source>
</evidence>
<dbReference type="PANTHER" id="PTHR43827:SF3">
    <property type="entry name" value="NADP-DEPENDENT OXIDOREDUCTASE DOMAIN-CONTAINING PROTEIN"/>
    <property type="match status" value="1"/>
</dbReference>
<evidence type="ECO:0000313" key="13">
    <source>
        <dbReference type="EMBL" id="EAE4942020.1"/>
    </source>
</evidence>
<evidence type="ECO:0000313" key="45">
    <source>
        <dbReference type="Proteomes" id="UP000528151"/>
    </source>
</evidence>
<feature type="domain" description="NADP-dependent oxidoreductase" evidence="7">
    <location>
        <begin position="21"/>
        <end position="261"/>
    </location>
</feature>
<dbReference type="SUPFAM" id="SSF51430">
    <property type="entry name" value="NAD(P)-linked oxidoreductase"/>
    <property type="match status" value="1"/>
</dbReference>
<evidence type="ECO:0000313" key="33">
    <source>
        <dbReference type="Proteomes" id="UP000336166"/>
    </source>
</evidence>
<evidence type="ECO:0000313" key="23">
    <source>
        <dbReference type="EMBL" id="ECY9783813.1"/>
    </source>
</evidence>
<evidence type="ECO:0000313" key="18">
    <source>
        <dbReference type="EMBL" id="EAG9519335.1"/>
    </source>
</evidence>
<evidence type="ECO:0000313" key="53">
    <source>
        <dbReference type="Proteomes" id="UP000843775"/>
    </source>
</evidence>
<evidence type="ECO:0000313" key="12">
    <source>
        <dbReference type="EMBL" id="EAE2353766.1"/>
    </source>
</evidence>
<evidence type="ECO:0000313" key="32">
    <source>
        <dbReference type="Proteomes" id="UP000272537"/>
    </source>
</evidence>
<feature type="binding site" evidence="5">
    <location>
        <position position="112"/>
    </location>
    <ligand>
        <name>substrate</name>
    </ligand>
</feature>
<dbReference type="KEGG" id="lmv:Y193_04250"/>
<reference evidence="46 47" key="6">
    <citation type="submission" date="2019-04" db="EMBL/GenBank/DDBJ databases">
        <authorList>
            <person name="Ashton P.M."/>
            <person name="Dallman T."/>
            <person name="Nair S."/>
            <person name="De Pinna E."/>
            <person name="Peters T."/>
            <person name="Grant K."/>
        </authorList>
    </citation>
    <scope>NUCLEOTIDE SEQUENCE [LARGE SCALE GENOMIC DNA]</scope>
    <source>
        <strain evidence="19 47">282333</strain>
        <strain evidence="20 46">282352</strain>
        <strain evidence="18 49">289003</strain>
        <strain evidence="24 41">788324</strain>
        <strain evidence="13">RL15000286</strain>
    </source>
</reference>
<reference evidence="30 48" key="9">
    <citation type="submission" date="2020-06" db="EMBL/GenBank/DDBJ databases">
        <title>Two Listeria outbreaks in Switzerland in 2018 and 2020.</title>
        <authorList>
            <person name="Stevens M.J.A."/>
            <person name="Bloemberg G."/>
            <person name="Nusch-Inderbinnen M."/>
            <person name="Stephan R."/>
        </authorList>
    </citation>
    <scope>NUCLEOTIDE SEQUENCE [LARGE SCALE GENOMIC DNA]</scope>
    <source>
        <strain evidence="30 48">N18-0707</strain>
    </source>
</reference>
<evidence type="ECO:0000313" key="19">
    <source>
        <dbReference type="EMBL" id="EAH2281906.1"/>
    </source>
</evidence>
<evidence type="ECO:0000313" key="51">
    <source>
        <dbReference type="Proteomes" id="UP000840197"/>
    </source>
</evidence>
<dbReference type="EMBL" id="AABDGJ010000008">
    <property type="protein sequence ID" value="EAG6991133.1"/>
    <property type="molecule type" value="Genomic_DNA"/>
</dbReference>
<dbReference type="InterPro" id="IPR023210">
    <property type="entry name" value="NADP_OxRdtase_dom"/>
</dbReference>
<dbReference type="EMBL" id="AAALRN010000004">
    <property type="protein sequence ID" value="EAD1185444.1"/>
    <property type="molecule type" value="Genomic_DNA"/>
</dbReference>
<evidence type="ECO:0000313" key="41">
    <source>
        <dbReference type="Proteomes" id="UP000467536"/>
    </source>
</evidence>
<evidence type="ECO:0000313" key="8">
    <source>
        <dbReference type="EMBL" id="EAC5551712.1"/>
    </source>
</evidence>
<evidence type="ECO:0000256" key="5">
    <source>
        <dbReference type="PIRSR" id="PIRSR000097-2"/>
    </source>
</evidence>
<dbReference type="InterPro" id="IPR018170">
    <property type="entry name" value="Aldo/ket_reductase_CS"/>
</dbReference>
<evidence type="ECO:0000313" key="36">
    <source>
        <dbReference type="Proteomes" id="UP000368512"/>
    </source>
</evidence>
<evidence type="ECO:0000313" key="49">
    <source>
        <dbReference type="Proteomes" id="UP000546397"/>
    </source>
</evidence>
<dbReference type="Proteomes" id="UP000427828">
    <property type="component" value="Unassembled WGS sequence"/>
</dbReference>
<evidence type="ECO:0000313" key="31">
    <source>
        <dbReference type="EMBL" id="RKA07562.1"/>
    </source>
</evidence>
<reference evidence="31 32" key="1">
    <citation type="journal article" date="2018" name="BMC Genomics">
        <title>Genes significantly associated with lineage II food isolates of Listeria monocytogenes.</title>
        <authorList>
            <person name="Pirone-Davies C."/>
            <person name="Chen Y."/>
            <person name="Pightling A."/>
            <person name="Ryan G."/>
            <person name="Wang Y."/>
            <person name="Yao K."/>
            <person name="Hoffmann M."/>
            <person name="Allard M.W."/>
        </authorList>
    </citation>
    <scope>NUCLEOTIDE SEQUENCE [LARGE SCALE GENOMIC DNA]</scope>
    <source>
        <strain evidence="31 32">PNUSAL000550</strain>
    </source>
</reference>
<dbReference type="EMBL" id="AAAJWF010000002">
    <property type="protein sequence ID" value="EAC7479944.1"/>
    <property type="molecule type" value="Genomic_DNA"/>
</dbReference>
<dbReference type="Proteomes" id="UP000530452">
    <property type="component" value="Unassembled WGS sequence"/>
</dbReference>
<evidence type="ECO:0000313" key="11">
    <source>
        <dbReference type="EMBL" id="EAE1337951.1"/>
    </source>
</evidence>
<reference evidence="29 40" key="3">
    <citation type="submission" date="2018-04" db="EMBL/GenBank/DDBJ databases">
        <title>Genome Analysis of a Prevalent Clone of Listeria monocytogenes Sequence Type 87 in China.</title>
        <authorList>
            <person name="Wang Y."/>
        </authorList>
    </citation>
    <scope>NUCLEOTIDE SEQUENCE [LARGE SCALE GENOMIC DNA]</scope>
    <source>
        <strain evidence="29 40">ICDC_LM1523</strain>
    </source>
</reference>